<proteinExistence type="predicted"/>
<gene>
    <name evidence="2" type="ORF">GCM10022380_58650</name>
</gene>
<organism evidence="2 3">
    <name type="scientific">Amycolatopsis tucumanensis</name>
    <dbReference type="NCBI Taxonomy" id="401106"/>
    <lineage>
        <taxon>Bacteria</taxon>
        <taxon>Bacillati</taxon>
        <taxon>Actinomycetota</taxon>
        <taxon>Actinomycetes</taxon>
        <taxon>Pseudonocardiales</taxon>
        <taxon>Pseudonocardiaceae</taxon>
        <taxon>Amycolatopsis</taxon>
    </lineage>
</organism>
<comment type="caution">
    <text evidence="2">The sequence shown here is derived from an EMBL/GenBank/DDBJ whole genome shotgun (WGS) entry which is preliminary data.</text>
</comment>
<evidence type="ECO:0000256" key="1">
    <source>
        <dbReference type="SAM" id="Phobius"/>
    </source>
</evidence>
<evidence type="ECO:0000313" key="3">
    <source>
        <dbReference type="Proteomes" id="UP001501624"/>
    </source>
</evidence>
<dbReference type="Pfam" id="PF06912">
    <property type="entry name" value="DUF1275"/>
    <property type="match status" value="1"/>
</dbReference>
<name>A0ABP7J336_9PSEU</name>
<keyword evidence="1" id="KW-0812">Transmembrane</keyword>
<dbReference type="InterPro" id="IPR010699">
    <property type="entry name" value="DUF1275"/>
</dbReference>
<dbReference type="EMBL" id="BAABCM010000009">
    <property type="protein sequence ID" value="GAA3832427.1"/>
    <property type="molecule type" value="Genomic_DNA"/>
</dbReference>
<dbReference type="PANTHER" id="PTHR37314">
    <property type="entry name" value="SLR0142 PROTEIN"/>
    <property type="match status" value="1"/>
</dbReference>
<keyword evidence="3" id="KW-1185">Reference proteome</keyword>
<reference evidence="3" key="1">
    <citation type="journal article" date="2019" name="Int. J. Syst. Evol. Microbiol.">
        <title>The Global Catalogue of Microorganisms (GCM) 10K type strain sequencing project: providing services to taxonomists for standard genome sequencing and annotation.</title>
        <authorList>
            <consortium name="The Broad Institute Genomics Platform"/>
            <consortium name="The Broad Institute Genome Sequencing Center for Infectious Disease"/>
            <person name="Wu L."/>
            <person name="Ma J."/>
        </authorList>
    </citation>
    <scope>NUCLEOTIDE SEQUENCE [LARGE SCALE GENOMIC DNA]</scope>
    <source>
        <strain evidence="3">JCM 17017</strain>
    </source>
</reference>
<dbReference type="Proteomes" id="UP001501624">
    <property type="component" value="Unassembled WGS sequence"/>
</dbReference>
<accession>A0ABP7J336</accession>
<keyword evidence="1" id="KW-1133">Transmembrane helix</keyword>
<feature type="transmembrane region" description="Helical" evidence="1">
    <location>
        <begin position="193"/>
        <end position="216"/>
    </location>
</feature>
<sequence length="221" mass="21741">MVRGLVNHEPVPVALGALTVLSGLIDAVSFLALGRVFTANMTGNLVFLGFAAAGEPGFDVAAAVTALVAFVAGAAGAAWLASSIAAPHPAFLGALAVEAALTAVAAAGAFAGARYLAAAALALAMGVRNGTVNRLAVPDMTTTVVTRTLAALVGDLADRSAGRGATTRRLVSVAGLVAGAVAGAFLVRHLGAGWVLVVICGAQVLVAAGHHAHVVLRRRAG</sequence>
<dbReference type="PANTHER" id="PTHR37314:SF4">
    <property type="entry name" value="UPF0700 TRANSMEMBRANE PROTEIN YOAK"/>
    <property type="match status" value="1"/>
</dbReference>
<keyword evidence="1" id="KW-0472">Membrane</keyword>
<feature type="transmembrane region" description="Helical" evidence="1">
    <location>
        <begin position="12"/>
        <end position="37"/>
    </location>
</feature>
<feature type="transmembrane region" description="Helical" evidence="1">
    <location>
        <begin position="169"/>
        <end position="187"/>
    </location>
</feature>
<feature type="transmembrane region" description="Helical" evidence="1">
    <location>
        <begin position="58"/>
        <end position="80"/>
    </location>
</feature>
<evidence type="ECO:0000313" key="2">
    <source>
        <dbReference type="EMBL" id="GAA3832427.1"/>
    </source>
</evidence>
<protein>
    <submittedName>
        <fullName evidence="2">YoaK family protein</fullName>
    </submittedName>
</protein>
<feature type="transmembrane region" description="Helical" evidence="1">
    <location>
        <begin position="100"/>
        <end position="124"/>
    </location>
</feature>